<dbReference type="Gene3D" id="3.40.1280.10">
    <property type="match status" value="1"/>
</dbReference>
<proteinExistence type="inferred from homology"/>
<dbReference type="NCBIfam" id="NF000648">
    <property type="entry name" value="PRK00026.1"/>
    <property type="match status" value="1"/>
</dbReference>
<evidence type="ECO:0000259" key="18">
    <source>
        <dbReference type="Pfam" id="PF01746"/>
    </source>
</evidence>
<keyword evidence="20" id="KW-1185">Reference proteome</keyword>
<evidence type="ECO:0000256" key="2">
    <source>
        <dbReference type="ARBA" id="ARBA00004496"/>
    </source>
</evidence>
<evidence type="ECO:0000313" key="19">
    <source>
        <dbReference type="EMBL" id="BCJ89466.1"/>
    </source>
</evidence>
<dbReference type="GO" id="GO:0052906">
    <property type="term" value="F:tRNA (guanine(37)-N1)-methyltransferase activity"/>
    <property type="evidence" value="ECO:0007669"/>
    <property type="project" value="UniProtKB-UniRule"/>
</dbReference>
<evidence type="ECO:0000256" key="14">
    <source>
        <dbReference type="ARBA" id="ARBA00047783"/>
    </source>
</evidence>
<comment type="function">
    <text evidence="1 15 17">Specifically methylates guanosine-37 in various tRNAs.</text>
</comment>
<dbReference type="Gene3D" id="1.10.1270.20">
    <property type="entry name" value="tRNA(m1g37)methyltransferase, domain 2"/>
    <property type="match status" value="1"/>
</dbReference>
<evidence type="ECO:0000256" key="4">
    <source>
        <dbReference type="ARBA" id="ARBA00011738"/>
    </source>
</evidence>
<dbReference type="Pfam" id="PF01746">
    <property type="entry name" value="tRNA_m1G_MT"/>
    <property type="match status" value="1"/>
</dbReference>
<evidence type="ECO:0000256" key="9">
    <source>
        <dbReference type="ARBA" id="ARBA00022679"/>
    </source>
</evidence>
<evidence type="ECO:0000256" key="17">
    <source>
        <dbReference type="RuleBase" id="RU003464"/>
    </source>
</evidence>
<feature type="binding site" evidence="15 16">
    <location>
        <position position="111"/>
    </location>
    <ligand>
        <name>S-adenosyl-L-methionine</name>
        <dbReference type="ChEBI" id="CHEBI:59789"/>
    </ligand>
</feature>
<evidence type="ECO:0000256" key="5">
    <source>
        <dbReference type="ARBA" id="ARBA00012807"/>
    </source>
</evidence>
<dbReference type="InterPro" id="IPR002649">
    <property type="entry name" value="tRNA_m1G_MeTrfase_TrmD"/>
</dbReference>
<keyword evidence="7 15" id="KW-0963">Cytoplasm</keyword>
<comment type="similarity">
    <text evidence="3 15 17">Belongs to the RNA methyltransferase TrmD family.</text>
</comment>
<keyword evidence="8 15" id="KW-0489">Methyltransferase</keyword>
<dbReference type="PANTHER" id="PTHR46417">
    <property type="entry name" value="TRNA (GUANINE-N(1)-)-METHYLTRANSFERASE"/>
    <property type="match status" value="1"/>
</dbReference>
<comment type="subcellular location">
    <subcellularLocation>
        <location evidence="2 15 17">Cytoplasm</location>
    </subcellularLocation>
</comment>
<evidence type="ECO:0000313" key="20">
    <source>
        <dbReference type="Proteomes" id="UP000515317"/>
    </source>
</evidence>
<evidence type="ECO:0000256" key="6">
    <source>
        <dbReference type="ARBA" id="ARBA00014679"/>
    </source>
</evidence>
<reference evidence="19 20" key="1">
    <citation type="submission" date="2020-08" db="EMBL/GenBank/DDBJ databases">
        <title>Genome sequence of Rhizobiales bacterium strain IZ6.</title>
        <authorList>
            <person name="Nakai R."/>
            <person name="Naganuma T."/>
        </authorList>
    </citation>
    <scope>NUCLEOTIDE SEQUENCE [LARGE SCALE GENOMIC DNA]</scope>
    <source>
        <strain evidence="19 20">IZ6</strain>
    </source>
</reference>
<dbReference type="GO" id="GO:0005829">
    <property type="term" value="C:cytosol"/>
    <property type="evidence" value="ECO:0007669"/>
    <property type="project" value="TreeGrafter"/>
</dbReference>
<evidence type="ECO:0000256" key="15">
    <source>
        <dbReference type="HAMAP-Rule" id="MF_00605"/>
    </source>
</evidence>
<accession>A0A6S6QJQ8</accession>
<dbReference type="InterPro" id="IPR029028">
    <property type="entry name" value="Alpha/beta_knot_MTases"/>
</dbReference>
<dbReference type="PIRSF" id="PIRSF000386">
    <property type="entry name" value="tRNA_mtase"/>
    <property type="match status" value="1"/>
</dbReference>
<evidence type="ECO:0000256" key="10">
    <source>
        <dbReference type="ARBA" id="ARBA00022691"/>
    </source>
</evidence>
<dbReference type="SUPFAM" id="SSF75217">
    <property type="entry name" value="alpha/beta knot"/>
    <property type="match status" value="1"/>
</dbReference>
<dbReference type="InterPro" id="IPR016009">
    <property type="entry name" value="tRNA_MeTrfase_TRMD/TRM10"/>
</dbReference>
<keyword evidence="9 15" id="KW-0808">Transferase</keyword>
<evidence type="ECO:0000256" key="16">
    <source>
        <dbReference type="PIRSR" id="PIRSR000386-1"/>
    </source>
</evidence>
<dbReference type="NCBIfam" id="TIGR00088">
    <property type="entry name" value="trmD"/>
    <property type="match status" value="1"/>
</dbReference>
<evidence type="ECO:0000256" key="8">
    <source>
        <dbReference type="ARBA" id="ARBA00022603"/>
    </source>
</evidence>
<dbReference type="InterPro" id="IPR029026">
    <property type="entry name" value="tRNA_m1G_MTases_N"/>
</dbReference>
<keyword evidence="10 15" id="KW-0949">S-adenosyl-L-methionine</keyword>
<dbReference type="AlphaFoldDB" id="A0A6S6QJQ8"/>
<dbReference type="HAMAP" id="MF_00605">
    <property type="entry name" value="TrmD"/>
    <property type="match status" value="1"/>
</dbReference>
<gene>
    <name evidence="15 19" type="primary">trmD</name>
    <name evidence="19" type="ORF">IZ6_02010</name>
</gene>
<dbReference type="EC" id="2.1.1.228" evidence="5 15"/>
<comment type="subunit">
    <text evidence="4 15 17">Homodimer.</text>
</comment>
<evidence type="ECO:0000256" key="1">
    <source>
        <dbReference type="ARBA" id="ARBA00002634"/>
    </source>
</evidence>
<dbReference type="PANTHER" id="PTHR46417:SF1">
    <property type="entry name" value="TRNA (GUANINE-N(1)-)-METHYLTRANSFERASE"/>
    <property type="match status" value="1"/>
</dbReference>
<dbReference type="RefSeq" id="WP_222876175.1">
    <property type="nucleotide sequence ID" value="NZ_AP023361.1"/>
</dbReference>
<evidence type="ECO:0000256" key="7">
    <source>
        <dbReference type="ARBA" id="ARBA00022490"/>
    </source>
</evidence>
<dbReference type="Proteomes" id="UP000515317">
    <property type="component" value="Chromosome"/>
</dbReference>
<dbReference type="GO" id="GO:0002939">
    <property type="term" value="P:tRNA N1-guanine methylation"/>
    <property type="evidence" value="ECO:0007669"/>
    <property type="project" value="TreeGrafter"/>
</dbReference>
<feature type="domain" description="tRNA methyltransferase TRMD/TRM10-type" evidence="18">
    <location>
        <begin position="5"/>
        <end position="223"/>
    </location>
</feature>
<comment type="caution">
    <text evidence="15">Lacks conserved residue(s) required for the propagation of feature annotation.</text>
</comment>
<evidence type="ECO:0000256" key="13">
    <source>
        <dbReference type="ARBA" id="ARBA00033392"/>
    </source>
</evidence>
<sequence length="240" mass="25478">MSWRATVLTLFPEMFPGPLGVSLAGRAKEAGAFTLEAVDPRGFAKDKHRSVDDTPFGGGPGMVLRPDILSLAIASVDDGRPKLLMTPRGAPISQDRVRALAAGPGAILVCGRFEGVDERVIASAGLEEVSVGDVVLSGGEPAALLILDACIRLLPGTMGHEASGSDESFEQNLLEYPQFTKPQDWQGEAVPEVLLSGDHKAIAAWRRLKALQATRARRPDLFAKYVASLTAGVDKPPKTE</sequence>
<dbReference type="CDD" id="cd18080">
    <property type="entry name" value="TrmD-like"/>
    <property type="match status" value="1"/>
</dbReference>
<name>A0A6S6QJQ8_9HYPH</name>
<evidence type="ECO:0000256" key="12">
    <source>
        <dbReference type="ARBA" id="ARBA00029736"/>
    </source>
</evidence>
<keyword evidence="11 15" id="KW-0819">tRNA processing</keyword>
<dbReference type="KEGG" id="tso:IZ6_02010"/>
<protein>
    <recommendedName>
        <fullName evidence="6 15">tRNA (guanine-N(1)-)-methyltransferase</fullName>
        <ecNumber evidence="5 15">2.1.1.228</ecNumber>
    </recommendedName>
    <alternativeName>
        <fullName evidence="12 15">M1G-methyltransferase</fullName>
    </alternativeName>
    <alternativeName>
        <fullName evidence="13 15">tRNA [GM37] methyltransferase</fullName>
    </alternativeName>
</protein>
<evidence type="ECO:0000256" key="11">
    <source>
        <dbReference type="ARBA" id="ARBA00022694"/>
    </source>
</evidence>
<evidence type="ECO:0000256" key="3">
    <source>
        <dbReference type="ARBA" id="ARBA00007630"/>
    </source>
</evidence>
<comment type="catalytic activity">
    <reaction evidence="14 15 17">
        <text>guanosine(37) in tRNA + S-adenosyl-L-methionine = N(1)-methylguanosine(37) in tRNA + S-adenosyl-L-homocysteine + H(+)</text>
        <dbReference type="Rhea" id="RHEA:36899"/>
        <dbReference type="Rhea" id="RHEA-COMP:10145"/>
        <dbReference type="Rhea" id="RHEA-COMP:10147"/>
        <dbReference type="ChEBI" id="CHEBI:15378"/>
        <dbReference type="ChEBI" id="CHEBI:57856"/>
        <dbReference type="ChEBI" id="CHEBI:59789"/>
        <dbReference type="ChEBI" id="CHEBI:73542"/>
        <dbReference type="ChEBI" id="CHEBI:74269"/>
        <dbReference type="EC" id="2.1.1.228"/>
    </reaction>
</comment>
<dbReference type="EMBL" id="AP023361">
    <property type="protein sequence ID" value="BCJ89466.1"/>
    <property type="molecule type" value="Genomic_DNA"/>
</dbReference>
<organism evidence="19 20">
    <name type="scientific">Terrihabitans soli</name>
    <dbReference type="NCBI Taxonomy" id="708113"/>
    <lineage>
        <taxon>Bacteria</taxon>
        <taxon>Pseudomonadati</taxon>
        <taxon>Pseudomonadota</taxon>
        <taxon>Alphaproteobacteria</taxon>
        <taxon>Hyphomicrobiales</taxon>
        <taxon>Terrihabitans</taxon>
    </lineage>
</organism>
<dbReference type="InterPro" id="IPR023148">
    <property type="entry name" value="tRNA_m1G_MeTrfase_C_sf"/>
</dbReference>